<dbReference type="EMBL" id="AUBJ02000001">
    <property type="protein sequence ID" value="MCP2334128.1"/>
    <property type="molecule type" value="Genomic_DNA"/>
</dbReference>
<feature type="region of interest" description="Disordered" evidence="1">
    <location>
        <begin position="83"/>
        <end position="256"/>
    </location>
</feature>
<accession>A0ABT1JNM2</accession>
<feature type="compositionally biased region" description="Pro residues" evidence="1">
    <location>
        <begin position="339"/>
        <end position="352"/>
    </location>
</feature>
<evidence type="ECO:0000313" key="2">
    <source>
        <dbReference type="EMBL" id="MCP2334128.1"/>
    </source>
</evidence>
<comment type="caution">
    <text evidence="2">The sequence shown here is derived from an EMBL/GenBank/DDBJ whole genome shotgun (WGS) entry which is preliminary data.</text>
</comment>
<feature type="region of interest" description="Disordered" evidence="1">
    <location>
        <begin position="268"/>
        <end position="287"/>
    </location>
</feature>
<sequence length="352" mass="37846">MACWAAPSTCSGASARRSGGTTTRPLPRGGAPGTGSSSWLARLTTVLGVCPTADHRRWCRHLPRMSRGSCPSILRSIRSRCPWSRGRPARAPLPRWPTDLPPTTRLPAGSWRAGAMTTTSPAVPTATGHRPAPPRPPRPPRLRVSRVPWTPHRPGPGRSGCPSRRDRPPRVQPSALPHRASPARNTGEGAVPRSETWRGHRGPGAPGTSRTSGRSRPEVGHSPGPASQRRPFRRPAPGRAVVRTGRRPPSGRTARHRLVAVLGRGGRALPPAQLPSPCRWPRPIRGRTPRWRAGTIWAGPVSPSSSRERWSPTRPPASPCAGGSTRSVPGSEHICGRCPPIPRNPRTSPIPR</sequence>
<evidence type="ECO:0000256" key="1">
    <source>
        <dbReference type="SAM" id="MobiDB-lite"/>
    </source>
</evidence>
<proteinExistence type="predicted"/>
<keyword evidence="3" id="KW-1185">Reference proteome</keyword>
<protein>
    <recommendedName>
        <fullName evidence="4">Basic proline-rich protein</fullName>
    </recommendedName>
</protein>
<evidence type="ECO:0000313" key="3">
    <source>
        <dbReference type="Proteomes" id="UP000791080"/>
    </source>
</evidence>
<reference evidence="2 3" key="2">
    <citation type="submission" date="2022-06" db="EMBL/GenBank/DDBJ databases">
        <title>Genomic Encyclopedia of Type Strains, Phase I: the one thousand microbial genomes (KMG-I) project.</title>
        <authorList>
            <person name="Kyrpides N."/>
        </authorList>
    </citation>
    <scope>NUCLEOTIDE SEQUENCE [LARGE SCALE GENOMIC DNA]</scope>
    <source>
        <strain evidence="2 3">DSM 43889</strain>
    </source>
</reference>
<feature type="region of interest" description="Disordered" evidence="1">
    <location>
        <begin position="294"/>
        <end position="352"/>
    </location>
</feature>
<reference evidence="2 3" key="1">
    <citation type="submission" date="2013-07" db="EMBL/GenBank/DDBJ databases">
        <authorList>
            <consortium name="DOE Joint Genome Institute"/>
            <person name="Reeve W."/>
            <person name="Huntemann M."/>
            <person name="Han J."/>
            <person name="Chen A."/>
            <person name="Kyrpides N."/>
            <person name="Mavromatis K."/>
            <person name="Markowitz V."/>
            <person name="Palaniappan K."/>
            <person name="Ivanova N."/>
            <person name="Schaumberg A."/>
            <person name="Pati A."/>
            <person name="Liolios K."/>
            <person name="Nordberg H.P."/>
            <person name="Cantor M.N."/>
            <person name="Hua S.X."/>
            <person name="Woyke T."/>
        </authorList>
    </citation>
    <scope>NUCLEOTIDE SEQUENCE [LARGE SCALE GENOMIC DNA]</scope>
    <source>
        <strain evidence="2 3">DSM 43889</strain>
    </source>
</reference>
<feature type="compositionally biased region" description="Low complexity" evidence="1">
    <location>
        <begin position="16"/>
        <end position="29"/>
    </location>
</feature>
<evidence type="ECO:0008006" key="4">
    <source>
        <dbReference type="Google" id="ProtNLM"/>
    </source>
</evidence>
<organism evidence="2 3">
    <name type="scientific">Actinoalloteichus caeruleus DSM 43889</name>
    <dbReference type="NCBI Taxonomy" id="1120930"/>
    <lineage>
        <taxon>Bacteria</taxon>
        <taxon>Bacillati</taxon>
        <taxon>Actinomycetota</taxon>
        <taxon>Actinomycetes</taxon>
        <taxon>Pseudonocardiales</taxon>
        <taxon>Pseudonocardiaceae</taxon>
        <taxon>Actinoalloteichus</taxon>
        <taxon>Actinoalloteichus cyanogriseus</taxon>
    </lineage>
</organism>
<gene>
    <name evidence="2" type="ORF">G443_004398</name>
</gene>
<feature type="region of interest" description="Disordered" evidence="1">
    <location>
        <begin position="1"/>
        <end position="38"/>
    </location>
</feature>
<dbReference type="Proteomes" id="UP000791080">
    <property type="component" value="Unassembled WGS sequence"/>
</dbReference>
<name>A0ABT1JNM2_ACTCY</name>